<accession>A0A0A8Y4X6</accession>
<evidence type="ECO:0000313" key="1">
    <source>
        <dbReference type="EMBL" id="JAD21014.1"/>
    </source>
</evidence>
<sequence>MKTPASIDTKMALASSANPTIIVAFLPINGSSKRILSSGTVFWSTHLISPLELPFLPHNCILLHPDTTARPKPLPSVRRM</sequence>
<proteinExistence type="predicted"/>
<organism evidence="1">
    <name type="scientific">Arundo donax</name>
    <name type="common">Giant reed</name>
    <name type="synonym">Donax arundinaceus</name>
    <dbReference type="NCBI Taxonomy" id="35708"/>
    <lineage>
        <taxon>Eukaryota</taxon>
        <taxon>Viridiplantae</taxon>
        <taxon>Streptophyta</taxon>
        <taxon>Embryophyta</taxon>
        <taxon>Tracheophyta</taxon>
        <taxon>Spermatophyta</taxon>
        <taxon>Magnoliopsida</taxon>
        <taxon>Liliopsida</taxon>
        <taxon>Poales</taxon>
        <taxon>Poaceae</taxon>
        <taxon>PACMAD clade</taxon>
        <taxon>Arundinoideae</taxon>
        <taxon>Arundineae</taxon>
        <taxon>Arundo</taxon>
    </lineage>
</organism>
<dbReference type="AlphaFoldDB" id="A0A0A8Y4X6"/>
<name>A0A0A8Y4X6_ARUDO</name>
<reference evidence="1" key="1">
    <citation type="submission" date="2014-09" db="EMBL/GenBank/DDBJ databases">
        <authorList>
            <person name="Magalhaes I.L.F."/>
            <person name="Oliveira U."/>
            <person name="Santos F.R."/>
            <person name="Vidigal T.H.D.A."/>
            <person name="Brescovit A.D."/>
            <person name="Santos A.J."/>
        </authorList>
    </citation>
    <scope>NUCLEOTIDE SEQUENCE</scope>
    <source>
        <tissue evidence="1">Shoot tissue taken approximately 20 cm above the soil surface</tissue>
    </source>
</reference>
<dbReference type="EMBL" id="GBRH01276881">
    <property type="protein sequence ID" value="JAD21014.1"/>
    <property type="molecule type" value="Transcribed_RNA"/>
</dbReference>
<reference evidence="1" key="2">
    <citation type="journal article" date="2015" name="Data Brief">
        <title>Shoot transcriptome of the giant reed, Arundo donax.</title>
        <authorList>
            <person name="Barrero R.A."/>
            <person name="Guerrero F.D."/>
            <person name="Moolhuijzen P."/>
            <person name="Goolsby J.A."/>
            <person name="Tidwell J."/>
            <person name="Bellgard S.E."/>
            <person name="Bellgard M.I."/>
        </authorList>
    </citation>
    <scope>NUCLEOTIDE SEQUENCE</scope>
    <source>
        <tissue evidence="1">Shoot tissue taken approximately 20 cm above the soil surface</tissue>
    </source>
</reference>
<protein>
    <submittedName>
        <fullName evidence="1">Uncharacterized protein</fullName>
    </submittedName>
</protein>